<sequence length="202" mass="21728">MSGLSSVQSPASLPEADLIPAQHLTTLQLPLPWETFGFPSQWVGRSVHLVTGDPAWSWSETAPTFNIPAVEDTDTALQEPTHVAGWAVDHVVLLVPSLDEAIVILAEAGLDPRLQMKVKGRPAAFFRAGPLVEVVESPVRNPAIYGVTLVCEEPLEGVALRWRAMGLNISTIQGAIQPGRRIFSVHDTEAGFAVMSADKAVH</sequence>
<organism evidence="1">
    <name type="scientific">hydrothermal vent metagenome</name>
    <dbReference type="NCBI Taxonomy" id="652676"/>
    <lineage>
        <taxon>unclassified sequences</taxon>
        <taxon>metagenomes</taxon>
        <taxon>ecological metagenomes</taxon>
    </lineage>
</organism>
<gene>
    <name evidence="1" type="ORF">MNBD_ACTINO02-3273</name>
</gene>
<evidence type="ECO:0008006" key="2">
    <source>
        <dbReference type="Google" id="ProtNLM"/>
    </source>
</evidence>
<dbReference type="EMBL" id="UOEK01000414">
    <property type="protein sequence ID" value="VAW07708.1"/>
    <property type="molecule type" value="Genomic_DNA"/>
</dbReference>
<reference evidence="1" key="1">
    <citation type="submission" date="2018-06" db="EMBL/GenBank/DDBJ databases">
        <authorList>
            <person name="Zhirakovskaya E."/>
        </authorList>
    </citation>
    <scope>NUCLEOTIDE SEQUENCE</scope>
</reference>
<name>A0A3B0SQE2_9ZZZZ</name>
<protein>
    <recommendedName>
        <fullName evidence="2">VOC domain-containing protein</fullName>
    </recommendedName>
</protein>
<dbReference type="AlphaFoldDB" id="A0A3B0SQE2"/>
<evidence type="ECO:0000313" key="1">
    <source>
        <dbReference type="EMBL" id="VAW07708.1"/>
    </source>
</evidence>
<accession>A0A3B0SQE2</accession>
<proteinExistence type="predicted"/>